<gene>
    <name evidence="1" type="ORF">B0T10DRAFT_462422</name>
</gene>
<proteinExistence type="predicted"/>
<organism evidence="1 2">
    <name type="scientific">Thelonectria olida</name>
    <dbReference type="NCBI Taxonomy" id="1576542"/>
    <lineage>
        <taxon>Eukaryota</taxon>
        <taxon>Fungi</taxon>
        <taxon>Dikarya</taxon>
        <taxon>Ascomycota</taxon>
        <taxon>Pezizomycotina</taxon>
        <taxon>Sordariomycetes</taxon>
        <taxon>Hypocreomycetidae</taxon>
        <taxon>Hypocreales</taxon>
        <taxon>Nectriaceae</taxon>
        <taxon>Thelonectria</taxon>
    </lineage>
</organism>
<keyword evidence="2" id="KW-1185">Reference proteome</keyword>
<dbReference type="AlphaFoldDB" id="A0A9P8VYS7"/>
<name>A0A9P8VYS7_9HYPO</name>
<reference evidence="1 2" key="1">
    <citation type="journal article" date="2021" name="Nat. Commun.">
        <title>Genetic determinants of endophytism in the Arabidopsis root mycobiome.</title>
        <authorList>
            <person name="Mesny F."/>
            <person name="Miyauchi S."/>
            <person name="Thiergart T."/>
            <person name="Pickel B."/>
            <person name="Atanasova L."/>
            <person name="Karlsson M."/>
            <person name="Huettel B."/>
            <person name="Barry K.W."/>
            <person name="Haridas S."/>
            <person name="Chen C."/>
            <person name="Bauer D."/>
            <person name="Andreopoulos W."/>
            <person name="Pangilinan J."/>
            <person name="LaButti K."/>
            <person name="Riley R."/>
            <person name="Lipzen A."/>
            <person name="Clum A."/>
            <person name="Drula E."/>
            <person name="Henrissat B."/>
            <person name="Kohler A."/>
            <person name="Grigoriev I.V."/>
            <person name="Martin F.M."/>
            <person name="Hacquard S."/>
        </authorList>
    </citation>
    <scope>NUCLEOTIDE SEQUENCE [LARGE SCALE GENOMIC DNA]</scope>
    <source>
        <strain evidence="1 2">MPI-CAGE-CH-0241</strain>
    </source>
</reference>
<dbReference type="EMBL" id="JAGPYM010000018">
    <property type="protein sequence ID" value="KAH6885373.1"/>
    <property type="molecule type" value="Genomic_DNA"/>
</dbReference>
<accession>A0A9P8VYS7</accession>
<comment type="caution">
    <text evidence="1">The sequence shown here is derived from an EMBL/GenBank/DDBJ whole genome shotgun (WGS) entry which is preliminary data.</text>
</comment>
<evidence type="ECO:0000313" key="2">
    <source>
        <dbReference type="Proteomes" id="UP000777438"/>
    </source>
</evidence>
<evidence type="ECO:0000313" key="1">
    <source>
        <dbReference type="EMBL" id="KAH6885373.1"/>
    </source>
</evidence>
<protein>
    <submittedName>
        <fullName evidence="1">Uncharacterized protein</fullName>
    </submittedName>
</protein>
<sequence length="214" mass="23728">MKDVHIPLSSTRPTFSRTSKVWEEAQNIRHSPAEGSPPDPDHVFPHYSYESIAHATGQHGCFSGQHEAIDHCLNLDRGFGRNVKLSLDLVDYSIAYLVTLPNHDWELSLGRYKSKSENPDGPAVHGPEVSNPSLRAACMYDAAFTQWDKATMHQSRERPRLCRNRATSGAVLKRRVCWKICATHGASIVFDDEASGAHRSSLSLLKLGTHASGQ</sequence>
<dbReference type="Proteomes" id="UP000777438">
    <property type="component" value="Unassembled WGS sequence"/>
</dbReference>